<dbReference type="AlphaFoldDB" id="A0A1M5PQH8"/>
<evidence type="ECO:0000313" key="1">
    <source>
        <dbReference type="EMBL" id="SHH03921.1"/>
    </source>
</evidence>
<reference evidence="2" key="1">
    <citation type="submission" date="2016-11" db="EMBL/GenBank/DDBJ databases">
        <authorList>
            <person name="Varghese N."/>
            <person name="Submissions S."/>
        </authorList>
    </citation>
    <scope>NUCLEOTIDE SEQUENCE [LARGE SCALE GENOMIC DNA]</scope>
    <source>
        <strain evidence="2">DSM 11003</strain>
    </source>
</reference>
<evidence type="ECO:0000313" key="2">
    <source>
        <dbReference type="Proteomes" id="UP000242329"/>
    </source>
</evidence>
<dbReference type="Pfam" id="PF14602">
    <property type="entry name" value="Hexapep_2"/>
    <property type="match status" value="1"/>
</dbReference>
<keyword evidence="1" id="KW-0808">Transferase</keyword>
<dbReference type="InterPro" id="IPR011004">
    <property type="entry name" value="Trimer_LpxA-like_sf"/>
</dbReference>
<accession>A0A1M5PQH8</accession>
<dbReference type="Pfam" id="PF00132">
    <property type="entry name" value="Hexapep"/>
    <property type="match status" value="1"/>
</dbReference>
<sequence length="185" mass="19542">MSENLRLNPQGDKPVIDPSSYVDPTAVIIGPVTIGKNCYIGPHTVIRADEVDEKTGKVAPVIIGDNVNLQDGVIIHALAGTSVEVGSNTSLAHGCVVHGPCKIEAGCFIGFRAVVFKTVIGSGSMVKHGAIVEGVNIPSGKLVPTGEIITSEDHLVKLKEVGQAEKEFMQEVVHVNMELAHGYKK</sequence>
<dbReference type="Proteomes" id="UP000242329">
    <property type="component" value="Unassembled WGS sequence"/>
</dbReference>
<proteinExistence type="predicted"/>
<dbReference type="Gene3D" id="2.160.10.10">
    <property type="entry name" value="Hexapeptide repeat proteins"/>
    <property type="match status" value="1"/>
</dbReference>
<dbReference type="InterPro" id="IPR052265">
    <property type="entry name" value="Gamma-CA"/>
</dbReference>
<dbReference type="GO" id="GO:0016740">
    <property type="term" value="F:transferase activity"/>
    <property type="evidence" value="ECO:0007669"/>
    <property type="project" value="UniProtKB-KW"/>
</dbReference>
<dbReference type="PANTHER" id="PTHR43360">
    <property type="entry name" value="CARBON DIOXIDE CONCENTRATING MECHANISM PROTEIN CCMM"/>
    <property type="match status" value="1"/>
</dbReference>
<dbReference type="InterPro" id="IPR001451">
    <property type="entry name" value="Hexapep"/>
</dbReference>
<name>A0A1M5PQH8_9FIRM</name>
<organism evidence="1 2">
    <name type="scientific">Thermosyntropha lipolytica DSM 11003</name>
    <dbReference type="NCBI Taxonomy" id="1123382"/>
    <lineage>
        <taxon>Bacteria</taxon>
        <taxon>Bacillati</taxon>
        <taxon>Bacillota</taxon>
        <taxon>Clostridia</taxon>
        <taxon>Eubacteriales</taxon>
        <taxon>Syntrophomonadaceae</taxon>
        <taxon>Thermosyntropha</taxon>
    </lineage>
</organism>
<dbReference type="STRING" id="1123382.SAMN02745221_01536"/>
<protein>
    <submittedName>
        <fullName evidence="1">Carbonic anhydrase or acetyltransferase, isoleucine patch superfamily</fullName>
    </submittedName>
</protein>
<dbReference type="RefSeq" id="WP_200774229.1">
    <property type="nucleotide sequence ID" value="NZ_FQWY01000025.1"/>
</dbReference>
<dbReference type="EMBL" id="FQWY01000025">
    <property type="protein sequence ID" value="SHH03921.1"/>
    <property type="molecule type" value="Genomic_DNA"/>
</dbReference>
<gene>
    <name evidence="1" type="ORF">SAMN02745221_01536</name>
</gene>
<keyword evidence="2" id="KW-1185">Reference proteome</keyword>
<dbReference type="PANTHER" id="PTHR43360:SF1">
    <property type="entry name" value="CARBOXYSOME ASSEMBLY PROTEIN CCMM"/>
    <property type="match status" value="1"/>
</dbReference>
<dbReference type="SUPFAM" id="SSF51161">
    <property type="entry name" value="Trimeric LpxA-like enzymes"/>
    <property type="match status" value="1"/>
</dbReference>